<evidence type="ECO:0000313" key="2">
    <source>
        <dbReference type="Proteomes" id="UP001150603"/>
    </source>
</evidence>
<comment type="caution">
    <text evidence="1">The sequence shown here is derived from an EMBL/GenBank/DDBJ whole genome shotgun (WGS) entry which is preliminary data.</text>
</comment>
<accession>A0ACC1J9Z3</accession>
<dbReference type="EMBL" id="JANBPW010001687">
    <property type="protein sequence ID" value="KAJ1943519.1"/>
    <property type="molecule type" value="Genomic_DNA"/>
</dbReference>
<proteinExistence type="predicted"/>
<reference evidence="1" key="1">
    <citation type="submission" date="2022-07" db="EMBL/GenBank/DDBJ databases">
        <title>Phylogenomic reconstructions and comparative analyses of Kickxellomycotina fungi.</title>
        <authorList>
            <person name="Reynolds N.K."/>
            <person name="Stajich J.E."/>
            <person name="Barry K."/>
            <person name="Grigoriev I.V."/>
            <person name="Crous P."/>
            <person name="Smith M.E."/>
        </authorList>
    </citation>
    <scope>NUCLEOTIDE SEQUENCE</scope>
    <source>
        <strain evidence="1">NRRL 5244</strain>
    </source>
</reference>
<evidence type="ECO:0000313" key="1">
    <source>
        <dbReference type="EMBL" id="KAJ1943519.1"/>
    </source>
</evidence>
<organism evidence="1 2">
    <name type="scientific">Linderina macrospora</name>
    <dbReference type="NCBI Taxonomy" id="4868"/>
    <lineage>
        <taxon>Eukaryota</taxon>
        <taxon>Fungi</taxon>
        <taxon>Fungi incertae sedis</taxon>
        <taxon>Zoopagomycota</taxon>
        <taxon>Kickxellomycotina</taxon>
        <taxon>Kickxellomycetes</taxon>
        <taxon>Kickxellales</taxon>
        <taxon>Kickxellaceae</taxon>
        <taxon>Linderina</taxon>
    </lineage>
</organism>
<name>A0ACC1J9Z3_9FUNG</name>
<feature type="non-terminal residue" evidence="1">
    <location>
        <position position="1"/>
    </location>
</feature>
<dbReference type="Proteomes" id="UP001150603">
    <property type="component" value="Unassembled WGS sequence"/>
</dbReference>
<protein>
    <submittedName>
        <fullName evidence="1">Mitotic fidelity of chromosome transmission-protein</fullName>
    </submittedName>
</protein>
<keyword evidence="2" id="KW-1185">Reference proteome</keyword>
<gene>
    <name evidence="1" type="primary">MIF2</name>
    <name evidence="1" type="ORF">FBU59_002886</name>
</gene>
<sequence>YSNGEVYANSGVLSVPVGGAKPMRQSFERTMFYLVTSGKVEVTIRGSVMQIGILGQFVIPSGNSYGIKNVGTHPAQLYFVQVSVNDVTGPPLPKALQHGGQEQDRQEQSDEEEDEEEDEEKDEGNDEDEDEDEDVVDEDMAGMDHLSDISEEL</sequence>